<dbReference type="AlphaFoldDB" id="A0A9N8HJE0"/>
<keyword evidence="3" id="KW-1185">Reference proteome</keyword>
<sequence length="509" mass="57234">MLSSSGVKNDIDWWRVKHRSDASVDFLADLVMSGDGNPTVRVRDEHGQHLPTAGAKPKLILGEIRKESRQYGIGRPPVEVLRMFLIDGSLNTCKAVTNSNLTKHLLKDRLLYPGATITLEDYGLIRLSPQNGDQFKGIILINKFTWTAAPTGKVVDYSSEDSDDDDAMERPHQMRSYPLSRITLTTFHPHVKCRLQDSLITWTSQVCDYDPESDVGLVYNGLLTQGQLRRGIHVESDAAREDWTAMMKHRYYGTGDPFHGWKEDASEDEQEASEVCGCVKRFGLADCALTMFPLEDLNTEYMFDAVLFFFKDRYADDFDSLPQPKKRFVLYFWFATNPLCIRGNRRKLPSCIYNAVRKMFPDPPGVEPTGYIETGTGTVQEGTVEPVKEGWLKSLQRSALKSKALIEEAAVVPAAGSLEEVSPVKEDSSPEVKVAKVVPGTCRPFARMSTSGKAAPYKPASEARARKKTKYDKKRELERVHTHGLKHEQAHSYYCRESSSCATTDDDDE</sequence>
<gene>
    <name evidence="2" type="ORF">SEMRO_687_G187230.1</name>
</gene>
<evidence type="ECO:0000313" key="3">
    <source>
        <dbReference type="Proteomes" id="UP001153069"/>
    </source>
</evidence>
<reference evidence="2" key="1">
    <citation type="submission" date="2020-06" db="EMBL/GenBank/DDBJ databases">
        <authorList>
            <consortium name="Plant Systems Biology data submission"/>
        </authorList>
    </citation>
    <scope>NUCLEOTIDE SEQUENCE</scope>
    <source>
        <strain evidence="2">D6</strain>
    </source>
</reference>
<dbReference type="Proteomes" id="UP001153069">
    <property type="component" value="Unassembled WGS sequence"/>
</dbReference>
<name>A0A9N8HJE0_9STRA</name>
<protein>
    <submittedName>
        <fullName evidence="2">Uncharacterized protein</fullName>
    </submittedName>
</protein>
<comment type="caution">
    <text evidence="2">The sequence shown here is derived from an EMBL/GenBank/DDBJ whole genome shotgun (WGS) entry which is preliminary data.</text>
</comment>
<proteinExistence type="predicted"/>
<accession>A0A9N8HJE0</accession>
<evidence type="ECO:0000313" key="2">
    <source>
        <dbReference type="EMBL" id="CAB9514977.1"/>
    </source>
</evidence>
<feature type="compositionally biased region" description="Basic and acidic residues" evidence="1">
    <location>
        <begin position="473"/>
        <end position="489"/>
    </location>
</feature>
<evidence type="ECO:0000256" key="1">
    <source>
        <dbReference type="SAM" id="MobiDB-lite"/>
    </source>
</evidence>
<feature type="region of interest" description="Disordered" evidence="1">
    <location>
        <begin position="449"/>
        <end position="489"/>
    </location>
</feature>
<organism evidence="2 3">
    <name type="scientific">Seminavis robusta</name>
    <dbReference type="NCBI Taxonomy" id="568900"/>
    <lineage>
        <taxon>Eukaryota</taxon>
        <taxon>Sar</taxon>
        <taxon>Stramenopiles</taxon>
        <taxon>Ochrophyta</taxon>
        <taxon>Bacillariophyta</taxon>
        <taxon>Bacillariophyceae</taxon>
        <taxon>Bacillariophycidae</taxon>
        <taxon>Naviculales</taxon>
        <taxon>Naviculaceae</taxon>
        <taxon>Seminavis</taxon>
    </lineage>
</organism>
<dbReference type="EMBL" id="CAICTM010000686">
    <property type="protein sequence ID" value="CAB9514977.1"/>
    <property type="molecule type" value="Genomic_DNA"/>
</dbReference>